<sequence length="234" mass="26637">MLPLSLILLVLAWPVAANTEIVNFLGGEHEGILMAEGEHLQWPRLQYTAQANQVLTISPAPVPEGTPWEDVFPPDGERAFLLHELWVVLDLDTFPTSSFWDQQMYTLRLSWPAWSPVEFQLNVYDPDLLPRKLRGRSRHGNGQLTRNHFARIRAKNAGIHRNETFQQGQVKFALELEKLHFGFLPPSVMPALLVILASLVPSYAVARYILRILSPISERSSHELRNTTKSDKDD</sequence>
<keyword evidence="2" id="KW-0732">Signal</keyword>
<keyword evidence="4" id="KW-1185">Reference proteome</keyword>
<evidence type="ECO:0008006" key="5">
    <source>
        <dbReference type="Google" id="ProtNLM"/>
    </source>
</evidence>
<feature type="chain" id="PRO_5007856592" description="Protein PBN1" evidence="2">
    <location>
        <begin position="18"/>
        <end position="234"/>
    </location>
</feature>
<dbReference type="STRING" id="1353952.A0A165DIY7"/>
<keyword evidence="1" id="KW-0812">Transmembrane</keyword>
<dbReference type="InParanoid" id="A0A165DIY7"/>
<name>A0A165DIY7_9BASI</name>
<accession>A0A165DIY7</accession>
<organism evidence="3 4">
    <name type="scientific">Calocera cornea HHB12733</name>
    <dbReference type="NCBI Taxonomy" id="1353952"/>
    <lineage>
        <taxon>Eukaryota</taxon>
        <taxon>Fungi</taxon>
        <taxon>Dikarya</taxon>
        <taxon>Basidiomycota</taxon>
        <taxon>Agaricomycotina</taxon>
        <taxon>Dacrymycetes</taxon>
        <taxon>Dacrymycetales</taxon>
        <taxon>Dacrymycetaceae</taxon>
        <taxon>Calocera</taxon>
    </lineage>
</organism>
<protein>
    <recommendedName>
        <fullName evidence="5">Protein PBN1</fullName>
    </recommendedName>
</protein>
<evidence type="ECO:0000313" key="4">
    <source>
        <dbReference type="Proteomes" id="UP000076842"/>
    </source>
</evidence>
<gene>
    <name evidence="3" type="ORF">CALCODRAFT_69885</name>
</gene>
<proteinExistence type="predicted"/>
<keyword evidence="1" id="KW-1133">Transmembrane helix</keyword>
<dbReference type="OrthoDB" id="3360032at2759"/>
<feature type="signal peptide" evidence="2">
    <location>
        <begin position="1"/>
        <end position="17"/>
    </location>
</feature>
<evidence type="ECO:0000256" key="2">
    <source>
        <dbReference type="SAM" id="SignalP"/>
    </source>
</evidence>
<keyword evidence="1" id="KW-0472">Membrane</keyword>
<evidence type="ECO:0000256" key="1">
    <source>
        <dbReference type="SAM" id="Phobius"/>
    </source>
</evidence>
<dbReference type="Proteomes" id="UP000076842">
    <property type="component" value="Unassembled WGS sequence"/>
</dbReference>
<dbReference type="EMBL" id="KV424052">
    <property type="protein sequence ID" value="KZT52908.1"/>
    <property type="molecule type" value="Genomic_DNA"/>
</dbReference>
<dbReference type="AlphaFoldDB" id="A0A165DIY7"/>
<reference evidence="3 4" key="1">
    <citation type="journal article" date="2016" name="Mol. Biol. Evol.">
        <title>Comparative Genomics of Early-Diverging Mushroom-Forming Fungi Provides Insights into the Origins of Lignocellulose Decay Capabilities.</title>
        <authorList>
            <person name="Nagy L.G."/>
            <person name="Riley R."/>
            <person name="Tritt A."/>
            <person name="Adam C."/>
            <person name="Daum C."/>
            <person name="Floudas D."/>
            <person name="Sun H."/>
            <person name="Yadav J.S."/>
            <person name="Pangilinan J."/>
            <person name="Larsson K.H."/>
            <person name="Matsuura K."/>
            <person name="Barry K."/>
            <person name="Labutti K."/>
            <person name="Kuo R."/>
            <person name="Ohm R.A."/>
            <person name="Bhattacharya S.S."/>
            <person name="Shirouzu T."/>
            <person name="Yoshinaga Y."/>
            <person name="Martin F.M."/>
            <person name="Grigoriev I.V."/>
            <person name="Hibbett D.S."/>
        </authorList>
    </citation>
    <scope>NUCLEOTIDE SEQUENCE [LARGE SCALE GENOMIC DNA]</scope>
    <source>
        <strain evidence="3 4">HHB12733</strain>
    </source>
</reference>
<evidence type="ECO:0000313" key="3">
    <source>
        <dbReference type="EMBL" id="KZT52908.1"/>
    </source>
</evidence>
<feature type="transmembrane region" description="Helical" evidence="1">
    <location>
        <begin position="188"/>
        <end position="210"/>
    </location>
</feature>